<dbReference type="InterPro" id="IPR023539">
    <property type="entry name" value="RNase_P_comp-3_arc"/>
</dbReference>
<dbReference type="AlphaFoldDB" id="A0A2U1S835"/>
<evidence type="ECO:0000256" key="5">
    <source>
        <dbReference type="ARBA" id="ARBA00022801"/>
    </source>
</evidence>
<dbReference type="EC" id="3.1.26.5" evidence="6"/>
<dbReference type="HAMAP" id="MF_00756">
    <property type="entry name" value="RNase_P_3"/>
    <property type="match status" value="1"/>
</dbReference>
<sequence length="236" mass="27542">MFFDLNIKGNTFENNLELAIEAKKYGWNHINFSYNQDNFKNSLEFRDDLKEELTDVISIDYTLEIKPKNVNEIRKISKKFRDKVNCISVVGGDLKINRAVCENIQLDVLSRPYLKRKDSGLNQVLAKEAFRNNVAVELVFKDILNSYLSHRAKIISNFKDIYILHRKFNFPLILSSRAKDIFDIRSVNDFKAFFIATGLSEDEVLKAMAYPKEILDYNRDRKNLLFKGVRVVNNEA</sequence>
<keyword evidence="2 6" id="KW-0819">tRNA processing</keyword>
<dbReference type="SUPFAM" id="SSF89550">
    <property type="entry name" value="PHP domain-like"/>
    <property type="match status" value="1"/>
</dbReference>
<dbReference type="EMBL" id="MZGU01000004">
    <property type="protein sequence ID" value="PWB86148.1"/>
    <property type="molecule type" value="Genomic_DNA"/>
</dbReference>
<evidence type="ECO:0000313" key="7">
    <source>
        <dbReference type="EMBL" id="PWB86148.1"/>
    </source>
</evidence>
<name>A0A2U1S835_9EURY</name>
<evidence type="ECO:0000256" key="2">
    <source>
        <dbReference type="ARBA" id="ARBA00022694"/>
    </source>
</evidence>
<keyword evidence="8" id="KW-1185">Reference proteome</keyword>
<dbReference type="OrthoDB" id="85765at2157"/>
<dbReference type="InterPro" id="IPR002738">
    <property type="entry name" value="RNase_P_p30"/>
</dbReference>
<organism evidence="7 8">
    <name type="scientific">Methanobrevibacter woesei</name>
    <dbReference type="NCBI Taxonomy" id="190976"/>
    <lineage>
        <taxon>Archaea</taxon>
        <taxon>Methanobacteriati</taxon>
        <taxon>Methanobacteriota</taxon>
        <taxon>Methanomada group</taxon>
        <taxon>Methanobacteria</taxon>
        <taxon>Methanobacteriales</taxon>
        <taxon>Methanobacteriaceae</taxon>
        <taxon>Methanobrevibacter</taxon>
    </lineage>
</organism>
<dbReference type="InterPro" id="IPR016195">
    <property type="entry name" value="Pol/histidinol_Pase-like"/>
</dbReference>
<reference evidence="7 8" key="1">
    <citation type="submission" date="2017-03" db="EMBL/GenBank/DDBJ databases">
        <title>Genome sequence of Methanobrevibacter wosei.</title>
        <authorList>
            <person name="Poehlein A."/>
            <person name="Seedorf H."/>
            <person name="Daniel R."/>
        </authorList>
    </citation>
    <scope>NUCLEOTIDE SEQUENCE [LARGE SCALE GENOMIC DNA]</scope>
    <source>
        <strain evidence="7 8">DSM 11979</strain>
    </source>
</reference>
<dbReference type="Pfam" id="PF01876">
    <property type="entry name" value="RNase_P_p30"/>
    <property type="match status" value="1"/>
</dbReference>
<comment type="function">
    <text evidence="6">Part of ribonuclease P, a protein complex that generates mature tRNA molecules by cleaving their 5'-ends.</text>
</comment>
<dbReference type="Proteomes" id="UP000245577">
    <property type="component" value="Unassembled WGS sequence"/>
</dbReference>
<protein>
    <recommendedName>
        <fullName evidence="6">Ribonuclease P protein component 3</fullName>
        <shortName evidence="6">RNase P component 3</shortName>
        <ecNumber evidence="6">3.1.26.5</ecNumber>
    </recommendedName>
    <alternativeName>
        <fullName evidence="6">Rpp30</fullName>
    </alternativeName>
</protein>
<dbReference type="NCBIfam" id="NF046111">
    <property type="entry name" value="RNaseP3Mthb"/>
    <property type="match status" value="1"/>
</dbReference>
<dbReference type="Gene3D" id="3.20.20.140">
    <property type="entry name" value="Metal-dependent hydrolases"/>
    <property type="match status" value="1"/>
</dbReference>
<evidence type="ECO:0000256" key="1">
    <source>
        <dbReference type="ARBA" id="ARBA00022490"/>
    </source>
</evidence>
<keyword evidence="3 6" id="KW-0540">Nuclease</keyword>
<gene>
    <name evidence="6" type="primary">rnp3</name>
    <name evidence="7" type="ORF">MBBWO_10020</name>
</gene>
<keyword evidence="1 6" id="KW-0963">Cytoplasm</keyword>
<evidence type="ECO:0000256" key="6">
    <source>
        <dbReference type="HAMAP-Rule" id="MF_00756"/>
    </source>
</evidence>
<dbReference type="GO" id="GO:0004526">
    <property type="term" value="F:ribonuclease P activity"/>
    <property type="evidence" value="ECO:0007669"/>
    <property type="project" value="UniProtKB-UniRule"/>
</dbReference>
<accession>A0A2U1S835</accession>
<comment type="subcellular location">
    <subcellularLocation>
        <location evidence="6">Cytoplasm</location>
    </subcellularLocation>
</comment>
<dbReference type="GO" id="GO:0001682">
    <property type="term" value="P:tRNA 5'-leader removal"/>
    <property type="evidence" value="ECO:0007669"/>
    <property type="project" value="UniProtKB-UniRule"/>
</dbReference>
<comment type="catalytic activity">
    <reaction evidence="6">
        <text>Endonucleolytic cleavage of RNA, removing 5'-extranucleotides from tRNA precursor.</text>
        <dbReference type="EC" id="3.1.26.5"/>
    </reaction>
</comment>
<comment type="similarity">
    <text evidence="6">Belongs to the eukaryotic/archaeal RNase P protein component 3 family.</text>
</comment>
<dbReference type="GO" id="GO:0005737">
    <property type="term" value="C:cytoplasm"/>
    <property type="evidence" value="ECO:0007669"/>
    <property type="project" value="UniProtKB-SubCell"/>
</dbReference>
<evidence type="ECO:0000256" key="4">
    <source>
        <dbReference type="ARBA" id="ARBA00022759"/>
    </source>
</evidence>
<keyword evidence="5 6" id="KW-0378">Hydrolase</keyword>
<dbReference type="GO" id="GO:0030677">
    <property type="term" value="C:ribonuclease P complex"/>
    <property type="evidence" value="ECO:0007669"/>
    <property type="project" value="UniProtKB-UniRule"/>
</dbReference>
<keyword evidence="4 6" id="KW-0255">Endonuclease</keyword>
<evidence type="ECO:0000313" key="8">
    <source>
        <dbReference type="Proteomes" id="UP000245577"/>
    </source>
</evidence>
<proteinExistence type="inferred from homology"/>
<comment type="caution">
    <text evidence="7">The sequence shown here is derived from an EMBL/GenBank/DDBJ whole genome shotgun (WGS) entry which is preliminary data.</text>
</comment>
<evidence type="ECO:0000256" key="3">
    <source>
        <dbReference type="ARBA" id="ARBA00022722"/>
    </source>
</evidence>
<comment type="subunit">
    <text evidence="6">Consists of a catalytic RNA component and at least 4-5 protein subunits.</text>
</comment>